<comment type="caution">
    <text evidence="2">The sequence shown here is derived from an EMBL/GenBank/DDBJ whole genome shotgun (WGS) entry which is preliminary data.</text>
</comment>
<evidence type="ECO:0000313" key="3">
    <source>
        <dbReference type="Proteomes" id="UP000784294"/>
    </source>
</evidence>
<feature type="compositionally biased region" description="Basic and acidic residues" evidence="1">
    <location>
        <begin position="21"/>
        <end position="35"/>
    </location>
</feature>
<proteinExistence type="predicted"/>
<dbReference type="Proteomes" id="UP000784294">
    <property type="component" value="Unassembled WGS sequence"/>
</dbReference>
<organism evidence="2 3">
    <name type="scientific">Protopolystoma xenopodis</name>
    <dbReference type="NCBI Taxonomy" id="117903"/>
    <lineage>
        <taxon>Eukaryota</taxon>
        <taxon>Metazoa</taxon>
        <taxon>Spiralia</taxon>
        <taxon>Lophotrochozoa</taxon>
        <taxon>Platyhelminthes</taxon>
        <taxon>Monogenea</taxon>
        <taxon>Polyopisthocotylea</taxon>
        <taxon>Polystomatidea</taxon>
        <taxon>Polystomatidae</taxon>
        <taxon>Protopolystoma</taxon>
    </lineage>
</organism>
<feature type="compositionally biased region" description="Polar residues" evidence="1">
    <location>
        <begin position="155"/>
        <end position="164"/>
    </location>
</feature>
<sequence length="460" mass="49840">MRRSEVETPTDVGDLSLPMSGKKEEEETDSPHDYLSHCTCSRLPWLKTDGRSSLDQVNLSHFCESATTGWNALASLLLLPAEAGFVSSSQVAAAEAAARFALAPTTATAMGEQEEEKKEEKEEEDEEEEDEDEEEEEEEEDDEEEEEEEEEEQQMQNVPTTLASPNDDLPVMPLTDATMLLSTSLGVSQPHLLRLLANWRALTADATQPEAWTRLEQAPIATARVPSDWPTLFPSSSSCSSSYSSSSSSSCLSAYSSSSCSSSSSSFSCGLEPAPRQMGQLAQVQHSLSPGLLPPGTPSTPEESPQAVWSLGGLEQRLDALTATAGSTVEAIRLLAPATMHLLAQLCRQAGETPVCGSQRLANGCLATETAESDELKMEEDKVGVEWLLCLLPFPVKVLREEICRSIPPEDDADWLYSNIHADAVSEAVSFDSGEKKVSFRPSYDGHHQSEVSSSQQNSS</sequence>
<feature type="compositionally biased region" description="Acidic residues" evidence="1">
    <location>
        <begin position="121"/>
        <end position="153"/>
    </location>
</feature>
<name>A0A3S5AJE9_9PLAT</name>
<dbReference type="EMBL" id="CAAALY010052522">
    <property type="protein sequence ID" value="VEL21675.1"/>
    <property type="molecule type" value="Genomic_DNA"/>
</dbReference>
<reference evidence="2" key="1">
    <citation type="submission" date="2018-11" db="EMBL/GenBank/DDBJ databases">
        <authorList>
            <consortium name="Pathogen Informatics"/>
        </authorList>
    </citation>
    <scope>NUCLEOTIDE SEQUENCE</scope>
</reference>
<feature type="compositionally biased region" description="Low complexity" evidence="1">
    <location>
        <begin position="451"/>
        <end position="460"/>
    </location>
</feature>
<evidence type="ECO:0000313" key="2">
    <source>
        <dbReference type="EMBL" id="VEL21675.1"/>
    </source>
</evidence>
<protein>
    <submittedName>
        <fullName evidence="2">Uncharacterized protein</fullName>
    </submittedName>
</protein>
<feature type="region of interest" description="Disordered" evidence="1">
    <location>
        <begin position="279"/>
        <end position="306"/>
    </location>
</feature>
<accession>A0A3S5AJE9</accession>
<gene>
    <name evidence="2" type="ORF">PXEA_LOCUS15115</name>
</gene>
<feature type="region of interest" description="Disordered" evidence="1">
    <location>
        <begin position="107"/>
        <end position="171"/>
    </location>
</feature>
<dbReference type="AlphaFoldDB" id="A0A3S5AJE9"/>
<feature type="region of interest" description="Disordered" evidence="1">
    <location>
        <begin position="1"/>
        <end position="35"/>
    </location>
</feature>
<keyword evidence="3" id="KW-1185">Reference proteome</keyword>
<feature type="region of interest" description="Disordered" evidence="1">
    <location>
        <begin position="440"/>
        <end position="460"/>
    </location>
</feature>
<feature type="compositionally biased region" description="Basic and acidic residues" evidence="1">
    <location>
        <begin position="440"/>
        <end position="450"/>
    </location>
</feature>
<evidence type="ECO:0000256" key="1">
    <source>
        <dbReference type="SAM" id="MobiDB-lite"/>
    </source>
</evidence>